<feature type="region of interest" description="Disordered" evidence="7">
    <location>
        <begin position="67"/>
        <end position="92"/>
    </location>
</feature>
<proteinExistence type="inferred from homology"/>
<dbReference type="GO" id="GO:0016301">
    <property type="term" value="F:kinase activity"/>
    <property type="evidence" value="ECO:0007669"/>
    <property type="project" value="UniProtKB-KW"/>
</dbReference>
<evidence type="ECO:0000259" key="8">
    <source>
        <dbReference type="Pfam" id="PF07005"/>
    </source>
</evidence>
<evidence type="ECO:0000256" key="7">
    <source>
        <dbReference type="SAM" id="MobiDB-lite"/>
    </source>
</evidence>
<dbReference type="Gene3D" id="3.40.980.20">
    <property type="entry name" value="Four-carbon acid sugar kinase, nucleotide binding domain"/>
    <property type="match status" value="1"/>
</dbReference>
<dbReference type="Proteomes" id="UP001209083">
    <property type="component" value="Chromosome"/>
</dbReference>
<evidence type="ECO:0000259" key="9">
    <source>
        <dbReference type="Pfam" id="PF17042"/>
    </source>
</evidence>
<organism evidence="10 11">
    <name type="scientific">Saxibacter everestensis</name>
    <dbReference type="NCBI Taxonomy" id="2909229"/>
    <lineage>
        <taxon>Bacteria</taxon>
        <taxon>Bacillati</taxon>
        <taxon>Actinomycetota</taxon>
        <taxon>Actinomycetes</taxon>
        <taxon>Micrococcales</taxon>
        <taxon>Brevibacteriaceae</taxon>
        <taxon>Saxibacter</taxon>
    </lineage>
</organism>
<gene>
    <name evidence="10" type="ORF">LWF01_15920</name>
</gene>
<keyword evidence="2" id="KW-0808">Transferase</keyword>
<feature type="domain" description="Four-carbon acid sugar kinase nucleotide binding" evidence="9">
    <location>
        <begin position="274"/>
        <end position="425"/>
    </location>
</feature>
<keyword evidence="4 10" id="KW-0418">Kinase</keyword>
<evidence type="ECO:0000256" key="2">
    <source>
        <dbReference type="ARBA" id="ARBA00022679"/>
    </source>
</evidence>
<reference evidence="10 11" key="1">
    <citation type="submission" date="2023-05" db="EMBL/GenBank/DDBJ databases">
        <title>Lithophilousrod everest ZFBP1038 complete genpme.</title>
        <authorList>
            <person name="Tian M."/>
        </authorList>
    </citation>
    <scope>NUCLEOTIDE SEQUENCE [LARGE SCALE GENOMIC DNA]</scope>
    <source>
        <strain evidence="10 11">ZFBP1038</strain>
    </source>
</reference>
<dbReference type="InterPro" id="IPR042213">
    <property type="entry name" value="NBD_C_sf"/>
</dbReference>
<evidence type="ECO:0000256" key="5">
    <source>
        <dbReference type="ARBA" id="ARBA00022840"/>
    </source>
</evidence>
<evidence type="ECO:0000256" key="6">
    <source>
        <dbReference type="ARBA" id="ARBA00023277"/>
    </source>
</evidence>
<dbReference type="InterPro" id="IPR010737">
    <property type="entry name" value="4-carb_acid_sugar_kinase_N"/>
</dbReference>
<accession>A0ABY8QTC5</accession>
<keyword evidence="11" id="KW-1185">Reference proteome</keyword>
<dbReference type="SUPFAM" id="SSF142764">
    <property type="entry name" value="YgbK-like"/>
    <property type="match status" value="1"/>
</dbReference>
<sequence length="445" mass="46867">MKVLVLADDLSGAAETAAAFLRLPGRITIELTRHEVERPRDTSEALQIFDTDSRTADEDTAVARLRSALRGSNKDPASGSAAPSVNNSEEPGSSRLIFKKVDSLLRGNIAAEVAQLSKLSDGFAIFAPALPALGRTIIDGRPIVNDVPLRDTGLWRAEPTNPPDSVRDLFEPLAGRVVGPHVVPLSVVRSGHLLGELRELRNKGLVAICDAVNDDDLQRIAKSALTLPDPVVIGSAGLATAVASELLAADSSTTGPCSSAIFPSIDGSPRPYPLFLVGSASIAALEQGELLAREGVATVLVHAALLANSAGEGTREAWRKTLHDELLTGPVLVRLAIDGIAPESARQFARSLADLVAPVAMEHDLFLTGGETARRVLDAMAVTELEPVHEVHHGAVLSLAQSAKLPGGVQKIITRPGSFGEIDSLIRVLRAFTTAAPTIKEKTHS</sequence>
<name>A0ABY8QTC5_9MICO</name>
<protein>
    <submittedName>
        <fullName evidence="10">Four-carbon acid sugar kinase family protein</fullName>
    </submittedName>
</protein>
<keyword evidence="3" id="KW-0547">Nucleotide-binding</keyword>
<dbReference type="InterPro" id="IPR031475">
    <property type="entry name" value="NBD_C"/>
</dbReference>
<evidence type="ECO:0000256" key="1">
    <source>
        <dbReference type="ARBA" id="ARBA00005715"/>
    </source>
</evidence>
<dbReference type="RefSeq" id="WP_349638349.1">
    <property type="nucleotide sequence ID" value="NZ_CP090958.1"/>
</dbReference>
<feature type="domain" description="Four-carbon acid sugar kinase N-terminal" evidence="8">
    <location>
        <begin position="4"/>
        <end position="241"/>
    </location>
</feature>
<evidence type="ECO:0000256" key="4">
    <source>
        <dbReference type="ARBA" id="ARBA00022777"/>
    </source>
</evidence>
<feature type="compositionally biased region" description="Polar residues" evidence="7">
    <location>
        <begin position="81"/>
        <end position="91"/>
    </location>
</feature>
<dbReference type="Pfam" id="PF07005">
    <property type="entry name" value="SBD_N"/>
    <property type="match status" value="1"/>
</dbReference>
<comment type="similarity">
    <text evidence="1">Belongs to the four-carbon acid sugar kinase family.</text>
</comment>
<keyword evidence="6" id="KW-0119">Carbohydrate metabolism</keyword>
<evidence type="ECO:0000256" key="3">
    <source>
        <dbReference type="ARBA" id="ARBA00022741"/>
    </source>
</evidence>
<dbReference type="Pfam" id="PF17042">
    <property type="entry name" value="NBD_C"/>
    <property type="match status" value="1"/>
</dbReference>
<evidence type="ECO:0000313" key="10">
    <source>
        <dbReference type="EMBL" id="WGW11559.1"/>
    </source>
</evidence>
<keyword evidence="5" id="KW-0067">ATP-binding</keyword>
<dbReference type="EMBL" id="CP090958">
    <property type="protein sequence ID" value="WGW11559.1"/>
    <property type="molecule type" value="Genomic_DNA"/>
</dbReference>
<dbReference type="Gene3D" id="3.40.50.10840">
    <property type="entry name" value="Putative sugar-binding, N-terminal domain"/>
    <property type="match status" value="1"/>
</dbReference>
<dbReference type="InterPro" id="IPR037051">
    <property type="entry name" value="4-carb_acid_sugar_kinase_N_sf"/>
</dbReference>
<evidence type="ECO:0000313" key="11">
    <source>
        <dbReference type="Proteomes" id="UP001209083"/>
    </source>
</evidence>